<sequence length="94" mass="10512">METDDAERNGPFQVHSEVNSELASPTSPETPSNPSDEERCTRISRMLTWISQNLLDTYNDGTVNHALDENDCIKLKALEQDLINALREVGRGLP</sequence>
<proteinExistence type="predicted"/>
<evidence type="ECO:0000313" key="2">
    <source>
        <dbReference type="EMBL" id="GIY15389.1"/>
    </source>
</evidence>
<dbReference type="AlphaFoldDB" id="A0AAV4R309"/>
<feature type="compositionally biased region" description="Low complexity" evidence="1">
    <location>
        <begin position="24"/>
        <end position="34"/>
    </location>
</feature>
<evidence type="ECO:0000313" key="3">
    <source>
        <dbReference type="Proteomes" id="UP001054837"/>
    </source>
</evidence>
<comment type="caution">
    <text evidence="2">The sequence shown here is derived from an EMBL/GenBank/DDBJ whole genome shotgun (WGS) entry which is preliminary data.</text>
</comment>
<evidence type="ECO:0000256" key="1">
    <source>
        <dbReference type="SAM" id="MobiDB-lite"/>
    </source>
</evidence>
<feature type="region of interest" description="Disordered" evidence="1">
    <location>
        <begin position="1"/>
        <end position="39"/>
    </location>
</feature>
<dbReference type="EMBL" id="BPLQ01005523">
    <property type="protein sequence ID" value="GIY15389.1"/>
    <property type="molecule type" value="Genomic_DNA"/>
</dbReference>
<organism evidence="2 3">
    <name type="scientific">Caerostris darwini</name>
    <dbReference type="NCBI Taxonomy" id="1538125"/>
    <lineage>
        <taxon>Eukaryota</taxon>
        <taxon>Metazoa</taxon>
        <taxon>Ecdysozoa</taxon>
        <taxon>Arthropoda</taxon>
        <taxon>Chelicerata</taxon>
        <taxon>Arachnida</taxon>
        <taxon>Araneae</taxon>
        <taxon>Araneomorphae</taxon>
        <taxon>Entelegynae</taxon>
        <taxon>Araneoidea</taxon>
        <taxon>Araneidae</taxon>
        <taxon>Caerostris</taxon>
    </lineage>
</organism>
<accession>A0AAV4R309</accession>
<protein>
    <submittedName>
        <fullName evidence="2">Uncharacterized protein</fullName>
    </submittedName>
</protein>
<keyword evidence="3" id="KW-1185">Reference proteome</keyword>
<reference evidence="2 3" key="1">
    <citation type="submission" date="2021-06" db="EMBL/GenBank/DDBJ databases">
        <title>Caerostris darwini draft genome.</title>
        <authorList>
            <person name="Kono N."/>
            <person name="Arakawa K."/>
        </authorList>
    </citation>
    <scope>NUCLEOTIDE SEQUENCE [LARGE SCALE GENOMIC DNA]</scope>
</reference>
<dbReference type="Proteomes" id="UP001054837">
    <property type="component" value="Unassembled WGS sequence"/>
</dbReference>
<name>A0AAV4R309_9ARAC</name>
<gene>
    <name evidence="2" type="ORF">CDAR_8531</name>
</gene>